<name>A0A0B0MV31_GOSAR</name>
<dbReference type="AlphaFoldDB" id="A0A0B0MV31"/>
<evidence type="ECO:0000313" key="3">
    <source>
        <dbReference type="Proteomes" id="UP000032142"/>
    </source>
</evidence>
<evidence type="ECO:0000313" key="2">
    <source>
        <dbReference type="EMBL" id="KHG03319.1"/>
    </source>
</evidence>
<comment type="caution">
    <text evidence="2">The sequence shown here is derived from an EMBL/GenBank/DDBJ whole genome shotgun (WGS) entry which is preliminary data.</text>
</comment>
<sequence length="48" mass="5466">MGKRKSGRIVDNFHPSNSRLDSSLDSDKVRDTHHTIQLPIGTFELMDI</sequence>
<gene>
    <name evidence="2" type="ORF">F383_27927</name>
</gene>
<accession>A0A0B0MV31</accession>
<evidence type="ECO:0000256" key="1">
    <source>
        <dbReference type="SAM" id="MobiDB-lite"/>
    </source>
</evidence>
<dbReference type="EMBL" id="JRRC01344663">
    <property type="protein sequence ID" value="KHG03319.1"/>
    <property type="molecule type" value="Genomic_DNA"/>
</dbReference>
<keyword evidence="3" id="KW-1185">Reference proteome</keyword>
<dbReference type="Proteomes" id="UP000032142">
    <property type="component" value="Unassembled WGS sequence"/>
</dbReference>
<reference evidence="3" key="1">
    <citation type="submission" date="2014-09" db="EMBL/GenBank/DDBJ databases">
        <authorList>
            <person name="Mudge J."/>
            <person name="Ramaraj T."/>
            <person name="Lindquist I.E."/>
            <person name="Bharti A.K."/>
            <person name="Sundararajan A."/>
            <person name="Cameron C.T."/>
            <person name="Woodward J.E."/>
            <person name="May G.D."/>
            <person name="Brubaker C."/>
            <person name="Broadhvest J."/>
            <person name="Wilkins T.A."/>
        </authorList>
    </citation>
    <scope>NUCLEOTIDE SEQUENCE</scope>
    <source>
        <strain evidence="3">cv. AKA8401</strain>
    </source>
</reference>
<organism evidence="2 3">
    <name type="scientific">Gossypium arboreum</name>
    <name type="common">Tree cotton</name>
    <name type="synonym">Gossypium nanking</name>
    <dbReference type="NCBI Taxonomy" id="29729"/>
    <lineage>
        <taxon>Eukaryota</taxon>
        <taxon>Viridiplantae</taxon>
        <taxon>Streptophyta</taxon>
        <taxon>Embryophyta</taxon>
        <taxon>Tracheophyta</taxon>
        <taxon>Spermatophyta</taxon>
        <taxon>Magnoliopsida</taxon>
        <taxon>eudicotyledons</taxon>
        <taxon>Gunneridae</taxon>
        <taxon>Pentapetalae</taxon>
        <taxon>rosids</taxon>
        <taxon>malvids</taxon>
        <taxon>Malvales</taxon>
        <taxon>Malvaceae</taxon>
        <taxon>Malvoideae</taxon>
        <taxon>Gossypium</taxon>
    </lineage>
</organism>
<proteinExistence type="predicted"/>
<feature type="region of interest" description="Disordered" evidence="1">
    <location>
        <begin position="1"/>
        <end position="31"/>
    </location>
</feature>
<protein>
    <submittedName>
        <fullName evidence="2">Uncharacterized protein</fullName>
    </submittedName>
</protein>